<keyword evidence="2" id="KW-0378">Hydrolase</keyword>
<organism evidence="4">
    <name type="scientific">marine metagenome</name>
    <dbReference type="NCBI Taxonomy" id="408172"/>
    <lineage>
        <taxon>unclassified sequences</taxon>
        <taxon>metagenomes</taxon>
        <taxon>ecological metagenomes</taxon>
    </lineage>
</organism>
<evidence type="ECO:0000256" key="1">
    <source>
        <dbReference type="ARBA" id="ARBA00005964"/>
    </source>
</evidence>
<dbReference type="SUPFAM" id="SSF53474">
    <property type="entry name" value="alpha/beta-Hydrolases"/>
    <property type="match status" value="1"/>
</dbReference>
<name>A0A381S9B9_9ZZZZ</name>
<protein>
    <recommendedName>
        <fullName evidence="3">Carboxylesterase type B domain-containing protein</fullName>
    </recommendedName>
</protein>
<dbReference type="Pfam" id="PF00135">
    <property type="entry name" value="COesterase"/>
    <property type="match status" value="2"/>
</dbReference>
<dbReference type="EMBL" id="UINC01002643">
    <property type="protein sequence ID" value="SUZ98837.1"/>
    <property type="molecule type" value="Genomic_DNA"/>
</dbReference>
<evidence type="ECO:0000256" key="2">
    <source>
        <dbReference type="ARBA" id="ARBA00022801"/>
    </source>
</evidence>
<comment type="similarity">
    <text evidence="1">Belongs to the type-B carboxylesterase/lipase family.</text>
</comment>
<feature type="domain" description="Carboxylesterase type B" evidence="3">
    <location>
        <begin position="43"/>
        <end position="391"/>
    </location>
</feature>
<dbReference type="PROSITE" id="PS00941">
    <property type="entry name" value="CARBOXYLESTERASE_B_2"/>
    <property type="match status" value="1"/>
</dbReference>
<evidence type="ECO:0000313" key="4">
    <source>
        <dbReference type="EMBL" id="SUZ98837.1"/>
    </source>
</evidence>
<dbReference type="PANTHER" id="PTHR11559">
    <property type="entry name" value="CARBOXYLESTERASE"/>
    <property type="match status" value="1"/>
</dbReference>
<dbReference type="InterPro" id="IPR050309">
    <property type="entry name" value="Type-B_Carboxylest/Lipase"/>
</dbReference>
<feature type="domain" description="Carboxylesterase type B" evidence="3">
    <location>
        <begin position="437"/>
        <end position="547"/>
    </location>
</feature>
<dbReference type="InterPro" id="IPR002018">
    <property type="entry name" value="CarbesteraseB"/>
</dbReference>
<evidence type="ECO:0000259" key="3">
    <source>
        <dbReference type="Pfam" id="PF00135"/>
    </source>
</evidence>
<dbReference type="PROSITE" id="PS51257">
    <property type="entry name" value="PROKAR_LIPOPROTEIN"/>
    <property type="match status" value="1"/>
</dbReference>
<reference evidence="4" key="1">
    <citation type="submission" date="2018-05" db="EMBL/GenBank/DDBJ databases">
        <authorList>
            <person name="Lanie J.A."/>
            <person name="Ng W.-L."/>
            <person name="Kazmierczak K.M."/>
            <person name="Andrzejewski T.M."/>
            <person name="Davidsen T.M."/>
            <person name="Wayne K.J."/>
            <person name="Tettelin H."/>
            <person name="Glass J.I."/>
            <person name="Rusch D."/>
            <person name="Podicherti R."/>
            <person name="Tsui H.-C.T."/>
            <person name="Winkler M.E."/>
        </authorList>
    </citation>
    <scope>NUCLEOTIDE SEQUENCE</scope>
</reference>
<dbReference type="Gene3D" id="3.40.50.1820">
    <property type="entry name" value="alpha/beta hydrolase"/>
    <property type="match status" value="1"/>
</dbReference>
<accession>A0A381S9B9</accession>
<dbReference type="PROSITE" id="PS00122">
    <property type="entry name" value="CARBOXYLESTERASE_B_1"/>
    <property type="match status" value="1"/>
</dbReference>
<proteinExistence type="inferred from homology"/>
<dbReference type="InterPro" id="IPR029058">
    <property type="entry name" value="AB_hydrolase_fold"/>
</dbReference>
<gene>
    <name evidence="4" type="ORF">METZ01_LOCUS51691</name>
</gene>
<dbReference type="GO" id="GO:0016787">
    <property type="term" value="F:hydrolase activity"/>
    <property type="evidence" value="ECO:0007669"/>
    <property type="project" value="UniProtKB-KW"/>
</dbReference>
<dbReference type="InterPro" id="IPR019826">
    <property type="entry name" value="Carboxylesterase_B_AS"/>
</dbReference>
<dbReference type="AlphaFoldDB" id="A0A381S9B9"/>
<dbReference type="InterPro" id="IPR019819">
    <property type="entry name" value="Carboxylesterase_B_CS"/>
</dbReference>
<sequence>MKTKSTFLTLFFSITLLTSCETIDILKPERKSIEPSPDTYRSINSGPVIGFEGSFGVHTWLGIPYAKAPKGDLRWRAPRKNEPWEKVYAALYHSSPCVQFQSAFTGSGLSKPGDIIGQEDCLYLNVYAPPIPSKFVPEGKESLPVMVWIHGGGNTTGMTSDYNPEKLVSSQRVIVVSVSYRLGLFGWLSHPDIRKQSDELDRSSNFGLLDQIAALQWVRDNIGFFGGNPNNITIFGESAGGQNVMALYVSPLSKGLFHKAISQSGGIGITTIEDAESIDRSNPKKRNNYKYQHKTTEEWIGSLKSLGMMKSDFSEDNLHELRSLSPHELLSIWDKEHAWDEEKQMARIIGDDIVIPSAGILESLRDKNLHANVPIILGINRDENKLFNLFDEELVTNILNLTFIVKDSFYYDLKSDYQSLAWRSNAVDTPADAITSSGYENVYTYRFDWDEQPKILGMDFSFMLGAAHGLEIPFVMGHFDMGRETAFLYNKKNEQGRFALSHIIMQYWAEFARNGHPGKGSKGEWEEWKKWPAGGSRSSRIMILDTPASGGPRMSESYVPQDKLVWLFDADSRSSKVKDKCSFLNDVYSWVDNWKETNQACLGGYSVQ</sequence>